<dbReference type="InterPro" id="IPR036881">
    <property type="entry name" value="Glyco_hydro_3_C_sf"/>
</dbReference>
<dbReference type="RefSeq" id="WP_380938590.1">
    <property type="nucleotide sequence ID" value="NZ_JBHUFC010000002.1"/>
</dbReference>
<evidence type="ECO:0000256" key="7">
    <source>
        <dbReference type="SAM" id="MobiDB-lite"/>
    </source>
</evidence>
<evidence type="ECO:0000256" key="5">
    <source>
        <dbReference type="ARBA" id="ARBA00022801"/>
    </source>
</evidence>
<dbReference type="InterPro" id="IPR036962">
    <property type="entry name" value="Glyco_hydro_3_N_sf"/>
</dbReference>
<name>A0ABW4N9X0_9SPHN</name>
<feature type="domain" description="Fibronectin type III-like" evidence="8">
    <location>
        <begin position="666"/>
        <end position="735"/>
    </location>
</feature>
<dbReference type="Gene3D" id="3.20.20.300">
    <property type="entry name" value="Glycoside hydrolase, family 3, N-terminal domain"/>
    <property type="match status" value="1"/>
</dbReference>
<keyword evidence="10" id="KW-1185">Reference proteome</keyword>
<sequence>MRVDRRQLIAGGAAALGVSLLVSVGRAAPSTRVAGLIARMTLAEKAGQLSCYSDAIRPVGAVFNPVVNPQDAAAQLAAIRAGQVGMIFNGLGVAGARRAQAAALDSRLRIPLAFAADVLHGHTTIFPIPLAEASAFDPVLAEASARMIAREAAASGLHWTFAPMVDLARDQRWGRVAEGAGEDVLLACHYAAARVRGFQGSDLRRPETIAATPKHFVGYGAVTGGMEYGAIELSDATLRETQLPPFAAAFAAGAASTMSAFGTLNGVPLSGDRRVLTGLLRDTLGFAGPVVSDYDADRELVAHGYARDDRDAARIAILAGVDISMQSGLYERWLPDLVTKGDVPLARVDDAVARVLILKERLGLFDDPMRSLNAGVERRTVGSAAIRSAARMAARRSIVLLKNDGGLLPLARTGQRIALIGPFGADRSQVNGPWSFASTGTNAIDLATGIRTRMGVDARIEVVAGSGIEAPVADGVAAAVAAARAADIVVLAIGEGASMSGEGNSRVDITIPAPQRELAAAVAATGKPIVVVLTHGRALALDGAVAAAPAILATWFLGSEAGHAIADILFGIHEPTGRLPVSFPRATGQQPWSYDRPSVGRPLLPPPAPQDGRAGWRDARDTVLYPFGHGLGYATFATGPTRATIDGATIAVSAEVHNRSNRTGETTVQLYVHDLVASRTQPRRKLVAYRRLTMRGGAADRVHFVIDRAQLAIIGPDGSPMFEPGTFRFWIALSSADGLASDIEVPA</sequence>
<dbReference type="InterPro" id="IPR002772">
    <property type="entry name" value="Glyco_hydro_3_C"/>
</dbReference>
<dbReference type="Proteomes" id="UP001597283">
    <property type="component" value="Unassembled WGS sequence"/>
</dbReference>
<dbReference type="PANTHER" id="PTHR30620:SF16">
    <property type="entry name" value="LYSOSOMAL BETA GLUCOSIDASE"/>
    <property type="match status" value="1"/>
</dbReference>
<organism evidence="9 10">
    <name type="scientific">Sphingomonas floccifaciens</name>
    <dbReference type="NCBI Taxonomy" id="1844115"/>
    <lineage>
        <taxon>Bacteria</taxon>
        <taxon>Pseudomonadati</taxon>
        <taxon>Pseudomonadota</taxon>
        <taxon>Alphaproteobacteria</taxon>
        <taxon>Sphingomonadales</taxon>
        <taxon>Sphingomonadaceae</taxon>
        <taxon>Sphingomonas</taxon>
    </lineage>
</organism>
<dbReference type="InterPro" id="IPR017853">
    <property type="entry name" value="GH"/>
</dbReference>
<comment type="catalytic activity">
    <reaction evidence="1">
        <text>Hydrolysis of terminal, non-reducing beta-D-glucosyl residues with release of beta-D-glucose.</text>
        <dbReference type="EC" id="3.2.1.21"/>
    </reaction>
</comment>
<gene>
    <name evidence="9" type="ORF">ACFSC3_02920</name>
</gene>
<dbReference type="PROSITE" id="PS51318">
    <property type="entry name" value="TAT"/>
    <property type="match status" value="1"/>
</dbReference>
<dbReference type="EC" id="3.2.1.21" evidence="3"/>
<keyword evidence="6" id="KW-0326">Glycosidase</keyword>
<dbReference type="Pfam" id="PF14310">
    <property type="entry name" value="Fn3-like"/>
    <property type="match status" value="1"/>
</dbReference>
<keyword evidence="5 9" id="KW-0378">Hydrolase</keyword>
<dbReference type="SUPFAM" id="SSF51445">
    <property type="entry name" value="(Trans)glycosidases"/>
    <property type="match status" value="1"/>
</dbReference>
<dbReference type="InterPro" id="IPR013783">
    <property type="entry name" value="Ig-like_fold"/>
</dbReference>
<evidence type="ECO:0000256" key="4">
    <source>
        <dbReference type="ARBA" id="ARBA00022729"/>
    </source>
</evidence>
<reference evidence="10" key="1">
    <citation type="journal article" date="2019" name="Int. J. Syst. Evol. Microbiol.">
        <title>The Global Catalogue of Microorganisms (GCM) 10K type strain sequencing project: providing services to taxonomists for standard genome sequencing and annotation.</title>
        <authorList>
            <consortium name="The Broad Institute Genomics Platform"/>
            <consortium name="The Broad Institute Genome Sequencing Center for Infectious Disease"/>
            <person name="Wu L."/>
            <person name="Ma J."/>
        </authorList>
    </citation>
    <scope>NUCLEOTIDE SEQUENCE [LARGE SCALE GENOMIC DNA]</scope>
    <source>
        <strain evidence="10">Q85</strain>
    </source>
</reference>
<evidence type="ECO:0000256" key="1">
    <source>
        <dbReference type="ARBA" id="ARBA00000448"/>
    </source>
</evidence>
<evidence type="ECO:0000256" key="3">
    <source>
        <dbReference type="ARBA" id="ARBA00012744"/>
    </source>
</evidence>
<evidence type="ECO:0000313" key="9">
    <source>
        <dbReference type="EMBL" id="MFD1786518.1"/>
    </source>
</evidence>
<dbReference type="PANTHER" id="PTHR30620">
    <property type="entry name" value="PERIPLASMIC BETA-GLUCOSIDASE-RELATED"/>
    <property type="match status" value="1"/>
</dbReference>
<proteinExistence type="inferred from homology"/>
<dbReference type="InterPro" id="IPR006311">
    <property type="entry name" value="TAT_signal"/>
</dbReference>
<evidence type="ECO:0000256" key="6">
    <source>
        <dbReference type="ARBA" id="ARBA00023295"/>
    </source>
</evidence>
<dbReference type="InterPro" id="IPR001764">
    <property type="entry name" value="Glyco_hydro_3_N"/>
</dbReference>
<dbReference type="Gene3D" id="2.60.40.10">
    <property type="entry name" value="Immunoglobulins"/>
    <property type="match status" value="1"/>
</dbReference>
<evidence type="ECO:0000256" key="2">
    <source>
        <dbReference type="ARBA" id="ARBA00005336"/>
    </source>
</evidence>
<protein>
    <recommendedName>
        <fullName evidence="3">beta-glucosidase</fullName>
        <ecNumber evidence="3">3.2.1.21</ecNumber>
    </recommendedName>
</protein>
<keyword evidence="4" id="KW-0732">Signal</keyword>
<evidence type="ECO:0000259" key="8">
    <source>
        <dbReference type="SMART" id="SM01217"/>
    </source>
</evidence>
<dbReference type="PRINTS" id="PR00133">
    <property type="entry name" value="GLHYDRLASE3"/>
</dbReference>
<dbReference type="Pfam" id="PF00933">
    <property type="entry name" value="Glyco_hydro_3"/>
    <property type="match status" value="1"/>
</dbReference>
<dbReference type="EMBL" id="JBHUFC010000002">
    <property type="protein sequence ID" value="MFD1786518.1"/>
    <property type="molecule type" value="Genomic_DNA"/>
</dbReference>
<comment type="caution">
    <text evidence="9">The sequence shown here is derived from an EMBL/GenBank/DDBJ whole genome shotgun (WGS) entry which is preliminary data.</text>
</comment>
<dbReference type="InterPro" id="IPR051915">
    <property type="entry name" value="Cellulose_Degrad_GH3"/>
</dbReference>
<dbReference type="Gene3D" id="3.40.50.1700">
    <property type="entry name" value="Glycoside hydrolase family 3 C-terminal domain"/>
    <property type="match status" value="1"/>
</dbReference>
<dbReference type="InterPro" id="IPR026891">
    <property type="entry name" value="Fn3-like"/>
</dbReference>
<dbReference type="GO" id="GO:0016787">
    <property type="term" value="F:hydrolase activity"/>
    <property type="evidence" value="ECO:0007669"/>
    <property type="project" value="UniProtKB-KW"/>
</dbReference>
<dbReference type="Pfam" id="PF01915">
    <property type="entry name" value="Glyco_hydro_3_C"/>
    <property type="match status" value="1"/>
</dbReference>
<dbReference type="SMART" id="SM01217">
    <property type="entry name" value="Fn3_like"/>
    <property type="match status" value="1"/>
</dbReference>
<accession>A0ABW4N9X0</accession>
<evidence type="ECO:0000313" key="10">
    <source>
        <dbReference type="Proteomes" id="UP001597283"/>
    </source>
</evidence>
<comment type="similarity">
    <text evidence="2">Belongs to the glycosyl hydrolase 3 family.</text>
</comment>
<dbReference type="SUPFAM" id="SSF52279">
    <property type="entry name" value="Beta-D-glucan exohydrolase, C-terminal domain"/>
    <property type="match status" value="1"/>
</dbReference>
<feature type="region of interest" description="Disordered" evidence="7">
    <location>
        <begin position="590"/>
        <end position="614"/>
    </location>
</feature>